<dbReference type="SUPFAM" id="SSF47203">
    <property type="entry name" value="Acyl-CoA dehydrogenase C-terminal domain-like"/>
    <property type="match status" value="1"/>
</dbReference>
<evidence type="ECO:0000313" key="11">
    <source>
        <dbReference type="Proteomes" id="UP001642464"/>
    </source>
</evidence>
<evidence type="ECO:0000259" key="9">
    <source>
        <dbReference type="Pfam" id="PF02771"/>
    </source>
</evidence>
<dbReference type="InterPro" id="IPR050741">
    <property type="entry name" value="Acyl-CoA_dehydrogenase"/>
</dbReference>
<feature type="domain" description="Acyl-CoA dehydrogenase/oxidase C-terminal" evidence="7">
    <location>
        <begin position="251"/>
        <end position="404"/>
    </location>
</feature>
<dbReference type="InterPro" id="IPR009100">
    <property type="entry name" value="AcylCoA_DH/oxidase_NM_dom_sf"/>
</dbReference>
<gene>
    <name evidence="10" type="ORF">SCF082_LOCUS10129</name>
</gene>
<evidence type="ECO:0000256" key="5">
    <source>
        <dbReference type="ARBA" id="ARBA00023002"/>
    </source>
</evidence>
<dbReference type="EMBL" id="CAXAMM010005891">
    <property type="protein sequence ID" value="CAK9009049.1"/>
    <property type="molecule type" value="Genomic_DNA"/>
</dbReference>
<evidence type="ECO:0000256" key="6">
    <source>
        <dbReference type="RuleBase" id="RU362125"/>
    </source>
</evidence>
<sequence length="407" mass="44860">MSKFDEADPNWFWNWDSQLAAKSKAHADFQTMMRDFMDTEILPHIADWEEAGGFPEDLTAKAYAAGVYAAGLPKEYGGTGEEMDPWRRFIYNDELGRSCAGGLWASLLTHGISLPPILALGSEQQKQKYAKDFGRWDIITGVKRCSLAITEPNGGSDVANIQTTAVREKDVYVVTGQKTYISGGMNADYFTTGVRTGSSGIGGISLLMIHRDYPGVQTTRLKTQGWGVSTTTSVAFNDVRVPVENRLGVENQGFLPIMLNFNNERMSMAYAACRMSRCCLEDAIRFARVRKTFGKPLVQQQVIRHKMAEMARLILSTHGFLASVTETMAGDDYGQLAGKVALAKVQATKTLEFCAREASQILGGRSYLRGNHIGGRIERSYREVRVYAIGGGSEEIMLDLAARAAKL</sequence>
<dbReference type="InterPro" id="IPR009075">
    <property type="entry name" value="AcylCo_DH/oxidase_C"/>
</dbReference>
<feature type="domain" description="Acyl-CoA oxidase/dehydrogenase middle" evidence="8">
    <location>
        <begin position="147"/>
        <end position="239"/>
    </location>
</feature>
<comment type="caution">
    <text evidence="10">The sequence shown here is derived from an EMBL/GenBank/DDBJ whole genome shotgun (WGS) entry which is preliminary data.</text>
</comment>
<organism evidence="10 11">
    <name type="scientific">Durusdinium trenchii</name>
    <dbReference type="NCBI Taxonomy" id="1381693"/>
    <lineage>
        <taxon>Eukaryota</taxon>
        <taxon>Sar</taxon>
        <taxon>Alveolata</taxon>
        <taxon>Dinophyceae</taxon>
        <taxon>Suessiales</taxon>
        <taxon>Symbiodiniaceae</taxon>
        <taxon>Durusdinium</taxon>
    </lineage>
</organism>
<dbReference type="Pfam" id="PF02771">
    <property type="entry name" value="Acyl-CoA_dh_N"/>
    <property type="match status" value="1"/>
</dbReference>
<dbReference type="Pfam" id="PF02770">
    <property type="entry name" value="Acyl-CoA_dh_M"/>
    <property type="match status" value="1"/>
</dbReference>
<keyword evidence="4 6" id="KW-0274">FAD</keyword>
<accession>A0ABP0J3X8</accession>
<dbReference type="InterPro" id="IPR036250">
    <property type="entry name" value="AcylCo_DH-like_C"/>
</dbReference>
<dbReference type="Gene3D" id="2.40.110.10">
    <property type="entry name" value="Butyryl-CoA Dehydrogenase, subunit A, domain 2"/>
    <property type="match status" value="1"/>
</dbReference>
<reference evidence="10 11" key="1">
    <citation type="submission" date="2024-02" db="EMBL/GenBank/DDBJ databases">
        <authorList>
            <person name="Chen Y."/>
            <person name="Shah S."/>
            <person name="Dougan E. K."/>
            <person name="Thang M."/>
            <person name="Chan C."/>
        </authorList>
    </citation>
    <scope>NUCLEOTIDE SEQUENCE [LARGE SCALE GENOMIC DNA]</scope>
</reference>
<dbReference type="InterPro" id="IPR037069">
    <property type="entry name" value="AcylCoA_DH/ox_N_sf"/>
</dbReference>
<dbReference type="Gene3D" id="1.20.140.10">
    <property type="entry name" value="Butyryl-CoA Dehydrogenase, subunit A, domain 3"/>
    <property type="match status" value="1"/>
</dbReference>
<dbReference type="InterPro" id="IPR006091">
    <property type="entry name" value="Acyl-CoA_Oxase/DH_mid-dom"/>
</dbReference>
<keyword evidence="3 6" id="KW-0285">Flavoprotein</keyword>
<dbReference type="InterPro" id="IPR046373">
    <property type="entry name" value="Acyl-CoA_Oxase/DH_mid-dom_sf"/>
</dbReference>
<proteinExistence type="inferred from homology"/>
<comment type="cofactor">
    <cofactor evidence="1 6">
        <name>FAD</name>
        <dbReference type="ChEBI" id="CHEBI:57692"/>
    </cofactor>
</comment>
<evidence type="ECO:0000313" key="10">
    <source>
        <dbReference type="EMBL" id="CAK9009049.1"/>
    </source>
</evidence>
<dbReference type="SUPFAM" id="SSF56645">
    <property type="entry name" value="Acyl-CoA dehydrogenase NM domain-like"/>
    <property type="match status" value="1"/>
</dbReference>
<dbReference type="Proteomes" id="UP001642464">
    <property type="component" value="Unassembled WGS sequence"/>
</dbReference>
<protein>
    <submittedName>
        <fullName evidence="10">Acyl-CoA dehydrogenase AFT10-1 (AF-toxin biosynthesis protein 10-1)</fullName>
    </submittedName>
</protein>
<evidence type="ECO:0000256" key="1">
    <source>
        <dbReference type="ARBA" id="ARBA00001974"/>
    </source>
</evidence>
<keyword evidence="11" id="KW-1185">Reference proteome</keyword>
<evidence type="ECO:0000256" key="2">
    <source>
        <dbReference type="ARBA" id="ARBA00009347"/>
    </source>
</evidence>
<dbReference type="Pfam" id="PF00441">
    <property type="entry name" value="Acyl-CoA_dh_1"/>
    <property type="match status" value="1"/>
</dbReference>
<dbReference type="InterPro" id="IPR013786">
    <property type="entry name" value="AcylCoA_DH/ox_N"/>
</dbReference>
<keyword evidence="5 6" id="KW-0560">Oxidoreductase</keyword>
<evidence type="ECO:0000259" key="7">
    <source>
        <dbReference type="Pfam" id="PF00441"/>
    </source>
</evidence>
<dbReference type="Gene3D" id="1.10.540.10">
    <property type="entry name" value="Acyl-CoA dehydrogenase/oxidase, N-terminal domain"/>
    <property type="match status" value="1"/>
</dbReference>
<evidence type="ECO:0000256" key="4">
    <source>
        <dbReference type="ARBA" id="ARBA00022827"/>
    </source>
</evidence>
<dbReference type="PANTHER" id="PTHR48083">
    <property type="entry name" value="MEDIUM-CHAIN SPECIFIC ACYL-COA DEHYDROGENASE, MITOCHONDRIAL-RELATED"/>
    <property type="match status" value="1"/>
</dbReference>
<evidence type="ECO:0000256" key="3">
    <source>
        <dbReference type="ARBA" id="ARBA00022630"/>
    </source>
</evidence>
<comment type="similarity">
    <text evidence="2 6">Belongs to the acyl-CoA dehydrogenase family.</text>
</comment>
<evidence type="ECO:0000259" key="8">
    <source>
        <dbReference type="Pfam" id="PF02770"/>
    </source>
</evidence>
<dbReference type="PANTHER" id="PTHR48083:SF28">
    <property type="entry name" value="ACYL-COA DEHYDROGENASE FAMILY PROTEIN (AFU_ORTHOLOGUE AFUA_6G10880)-RELATED"/>
    <property type="match status" value="1"/>
</dbReference>
<name>A0ABP0J3X8_9DINO</name>
<feature type="domain" description="Acyl-CoA dehydrogenase/oxidase N-terminal" evidence="9">
    <location>
        <begin position="24"/>
        <end position="131"/>
    </location>
</feature>